<evidence type="ECO:0000256" key="1">
    <source>
        <dbReference type="SAM" id="MobiDB-lite"/>
    </source>
</evidence>
<dbReference type="EMBL" id="BAABAT010000033">
    <property type="protein sequence ID" value="GAA4258954.1"/>
    <property type="molecule type" value="Genomic_DNA"/>
</dbReference>
<keyword evidence="2" id="KW-0472">Membrane</keyword>
<evidence type="ECO:0000313" key="3">
    <source>
        <dbReference type="EMBL" id="GAA4258954.1"/>
    </source>
</evidence>
<feature type="transmembrane region" description="Helical" evidence="2">
    <location>
        <begin position="411"/>
        <end position="427"/>
    </location>
</feature>
<keyword evidence="4" id="KW-1185">Reference proteome</keyword>
<sequence>MVTVMRPGTDDGVSDGGATNGRAGLGPRAVRAVIALGLAWVVPLITHPLRLDVLLPFLVLAGTMAIQRGATGLVDRFVLACAQLFGAACVFGLAMTMWPGHLKPTLVAGFALSALALIAAATGRLELAPRPATPARRTRRPADALTALATAAVAAITLVPYVARDLGGRLGLPLAGEDIARHYLLYDVIGRTGGYLFMRPEALRPFVPDEELNGIANYPQGLHFAYAVLGRFVASTTGQTSASAAVDVMVWLLVGTFLLLALAILWAVRRIAGPGTSAARLLPVLLVAGAWLVLGDPVTILSRGYPNELAGLACAAVLTALVVRPLPRLGEQTVTVALLLVGLSFSYPLFLVYGGVAALWWIRHARLWRFWWGWLAAAVVTLIAAIGPLTAASASGGSQLLLNGTARVVDRPATLVLLGLAVFAVLLRRGMRAPSHRAALFALAVAFTLAAGLGLYQTATIGHPVYYFDKLLHLLIVVCLCALGGLVRFLPGVGVALRVAIALPIVAGLAVAGGEWHTTPVAPGVKLALGKDRGSPEAARDALLMSRMFPDGGGAVNVDLMGSPWRNWSATLGAAALQHNYRYFPAWSGLLYPGSAGKASTMDDLDRLVRESPVPVRFFVHDPEASLLVVDGDKPHRPNVRPGQPLPVAFGDPAAPTNIAAARALAAKYPTKVQVVYATPANP</sequence>
<feature type="region of interest" description="Disordered" evidence="1">
    <location>
        <begin position="1"/>
        <end position="20"/>
    </location>
</feature>
<dbReference type="Proteomes" id="UP001500620">
    <property type="component" value="Unassembled WGS sequence"/>
</dbReference>
<feature type="transmembrane region" description="Helical" evidence="2">
    <location>
        <begin position="471"/>
        <end position="490"/>
    </location>
</feature>
<feature type="transmembrane region" description="Helical" evidence="2">
    <location>
        <begin position="371"/>
        <end position="391"/>
    </location>
</feature>
<feature type="transmembrane region" description="Helical" evidence="2">
    <location>
        <begin position="77"/>
        <end position="98"/>
    </location>
</feature>
<feature type="transmembrane region" description="Helical" evidence="2">
    <location>
        <begin position="144"/>
        <end position="163"/>
    </location>
</feature>
<feature type="transmembrane region" description="Helical" evidence="2">
    <location>
        <begin position="248"/>
        <end position="268"/>
    </location>
</feature>
<feature type="transmembrane region" description="Helical" evidence="2">
    <location>
        <begin position="336"/>
        <end position="362"/>
    </location>
</feature>
<keyword evidence="2" id="KW-0812">Transmembrane</keyword>
<gene>
    <name evidence="3" type="ORF">GCM10022255_081640</name>
</gene>
<accession>A0ABP8DLI1</accession>
<keyword evidence="2" id="KW-1133">Transmembrane helix</keyword>
<evidence type="ECO:0000256" key="2">
    <source>
        <dbReference type="SAM" id="Phobius"/>
    </source>
</evidence>
<comment type="caution">
    <text evidence="3">The sequence shown here is derived from an EMBL/GenBank/DDBJ whole genome shotgun (WGS) entry which is preliminary data.</text>
</comment>
<proteinExistence type="predicted"/>
<feature type="transmembrane region" description="Helical" evidence="2">
    <location>
        <begin position="280"/>
        <end position="300"/>
    </location>
</feature>
<organism evidence="3 4">
    <name type="scientific">Dactylosporangium darangshiense</name>
    <dbReference type="NCBI Taxonomy" id="579108"/>
    <lineage>
        <taxon>Bacteria</taxon>
        <taxon>Bacillati</taxon>
        <taxon>Actinomycetota</taxon>
        <taxon>Actinomycetes</taxon>
        <taxon>Micromonosporales</taxon>
        <taxon>Micromonosporaceae</taxon>
        <taxon>Dactylosporangium</taxon>
    </lineage>
</organism>
<reference evidence="4" key="1">
    <citation type="journal article" date="2019" name="Int. J. Syst. Evol. Microbiol.">
        <title>The Global Catalogue of Microorganisms (GCM) 10K type strain sequencing project: providing services to taxonomists for standard genome sequencing and annotation.</title>
        <authorList>
            <consortium name="The Broad Institute Genomics Platform"/>
            <consortium name="The Broad Institute Genome Sequencing Center for Infectious Disease"/>
            <person name="Wu L."/>
            <person name="Ma J."/>
        </authorList>
    </citation>
    <scope>NUCLEOTIDE SEQUENCE [LARGE SCALE GENOMIC DNA]</scope>
    <source>
        <strain evidence="4">JCM 17441</strain>
    </source>
</reference>
<feature type="transmembrane region" description="Helical" evidence="2">
    <location>
        <begin position="497"/>
        <end position="516"/>
    </location>
</feature>
<name>A0ABP8DLI1_9ACTN</name>
<evidence type="ECO:0000313" key="4">
    <source>
        <dbReference type="Proteomes" id="UP001500620"/>
    </source>
</evidence>
<feature type="transmembrane region" description="Helical" evidence="2">
    <location>
        <begin position="104"/>
        <end position="123"/>
    </location>
</feature>
<protein>
    <submittedName>
        <fullName evidence="3">Uncharacterized protein</fullName>
    </submittedName>
</protein>
<feature type="transmembrane region" description="Helical" evidence="2">
    <location>
        <begin position="439"/>
        <end position="459"/>
    </location>
</feature>